<reference evidence="2" key="1">
    <citation type="journal article" date="2022" name="Mol. Ecol. Resour.">
        <title>The genomes of chicory, endive, great burdock and yacon provide insights into Asteraceae palaeo-polyploidization history and plant inulin production.</title>
        <authorList>
            <person name="Fan W."/>
            <person name="Wang S."/>
            <person name="Wang H."/>
            <person name="Wang A."/>
            <person name="Jiang F."/>
            <person name="Liu H."/>
            <person name="Zhao H."/>
            <person name="Xu D."/>
            <person name="Zhang Y."/>
        </authorList>
    </citation>
    <scope>NUCLEOTIDE SEQUENCE [LARGE SCALE GENOMIC DNA]</scope>
    <source>
        <strain evidence="2">cv. Punajuju</strain>
    </source>
</reference>
<dbReference type="Proteomes" id="UP001055811">
    <property type="component" value="Linkage Group LG05"/>
</dbReference>
<organism evidence="1 2">
    <name type="scientific">Cichorium intybus</name>
    <name type="common">Chicory</name>
    <dbReference type="NCBI Taxonomy" id="13427"/>
    <lineage>
        <taxon>Eukaryota</taxon>
        <taxon>Viridiplantae</taxon>
        <taxon>Streptophyta</taxon>
        <taxon>Embryophyta</taxon>
        <taxon>Tracheophyta</taxon>
        <taxon>Spermatophyta</taxon>
        <taxon>Magnoliopsida</taxon>
        <taxon>eudicotyledons</taxon>
        <taxon>Gunneridae</taxon>
        <taxon>Pentapetalae</taxon>
        <taxon>asterids</taxon>
        <taxon>campanulids</taxon>
        <taxon>Asterales</taxon>
        <taxon>Asteraceae</taxon>
        <taxon>Cichorioideae</taxon>
        <taxon>Cichorieae</taxon>
        <taxon>Cichoriinae</taxon>
        <taxon>Cichorium</taxon>
    </lineage>
</organism>
<reference evidence="1 2" key="2">
    <citation type="journal article" date="2022" name="Mol. Ecol. Resour.">
        <title>The genomes of chicory, endive, great burdock and yacon provide insights into Asteraceae paleo-polyploidization history and plant inulin production.</title>
        <authorList>
            <person name="Fan W."/>
            <person name="Wang S."/>
            <person name="Wang H."/>
            <person name="Wang A."/>
            <person name="Jiang F."/>
            <person name="Liu H."/>
            <person name="Zhao H."/>
            <person name="Xu D."/>
            <person name="Zhang Y."/>
        </authorList>
    </citation>
    <scope>NUCLEOTIDE SEQUENCE [LARGE SCALE GENOMIC DNA]</scope>
    <source>
        <strain evidence="2">cv. Punajuju</strain>
        <tissue evidence="1">Leaves</tissue>
    </source>
</reference>
<keyword evidence="2" id="KW-1185">Reference proteome</keyword>
<evidence type="ECO:0000313" key="1">
    <source>
        <dbReference type="EMBL" id="KAI3740359.1"/>
    </source>
</evidence>
<evidence type="ECO:0000313" key="2">
    <source>
        <dbReference type="Proteomes" id="UP001055811"/>
    </source>
</evidence>
<gene>
    <name evidence="1" type="ORF">L2E82_30787</name>
</gene>
<proteinExistence type="predicted"/>
<comment type="caution">
    <text evidence="1">The sequence shown here is derived from an EMBL/GenBank/DDBJ whole genome shotgun (WGS) entry which is preliminary data.</text>
</comment>
<dbReference type="EMBL" id="CM042013">
    <property type="protein sequence ID" value="KAI3740359.1"/>
    <property type="molecule type" value="Genomic_DNA"/>
</dbReference>
<accession>A0ACB9D1C4</accession>
<protein>
    <submittedName>
        <fullName evidence="1">Uncharacterized protein</fullName>
    </submittedName>
</protein>
<sequence length="132" mass="14463">MNGGDEANTDRNHKAPAPAIPINPVGHQGSEARRSLDIPIEENGENQGNFNSSGKGGEINNDPVINMTQLTSELPGTEADKTGCNFGPFGHLVPMRCFNPFLSTGGPTLNNYRRAKKRRLYRYSAYGMYYNS</sequence>
<name>A0ACB9D1C4_CICIN</name>